<dbReference type="SUPFAM" id="SSF63829">
    <property type="entry name" value="Calcium-dependent phosphotriesterase"/>
    <property type="match status" value="2"/>
</dbReference>
<dbReference type="PROSITE" id="PS50887">
    <property type="entry name" value="GGDEF"/>
    <property type="match status" value="1"/>
</dbReference>
<dbReference type="Pfam" id="PF08447">
    <property type="entry name" value="PAS_3"/>
    <property type="match status" value="1"/>
</dbReference>
<dbReference type="InterPro" id="IPR011110">
    <property type="entry name" value="Reg_prop"/>
</dbReference>
<dbReference type="InterPro" id="IPR043128">
    <property type="entry name" value="Rev_trsase/Diguanyl_cyclase"/>
</dbReference>
<dbReference type="InterPro" id="IPR029787">
    <property type="entry name" value="Nucleotide_cyclase"/>
</dbReference>
<dbReference type="InterPro" id="IPR000700">
    <property type="entry name" value="PAS-assoc_C"/>
</dbReference>
<dbReference type="Gene3D" id="3.20.20.450">
    <property type="entry name" value="EAL domain"/>
    <property type="match status" value="1"/>
</dbReference>
<reference evidence="5 6" key="1">
    <citation type="submission" date="2021-05" db="EMBL/GenBank/DDBJ databases">
        <title>Shewanella sp. JM162201.</title>
        <authorList>
            <person name="Xu S."/>
            <person name="Li A."/>
        </authorList>
    </citation>
    <scope>NUCLEOTIDE SEQUENCE [LARGE SCALE GENOMIC DNA]</scope>
    <source>
        <strain evidence="5 6">JM162201</strain>
    </source>
</reference>
<accession>A0ABS5V0M4</accession>
<dbReference type="SMART" id="SM00091">
    <property type="entry name" value="PAS"/>
    <property type="match status" value="1"/>
</dbReference>
<feature type="domain" description="EAL" evidence="3">
    <location>
        <begin position="1227"/>
        <end position="1481"/>
    </location>
</feature>
<dbReference type="Pfam" id="PF07494">
    <property type="entry name" value="Reg_prop"/>
    <property type="match status" value="1"/>
</dbReference>
<dbReference type="PANTHER" id="PTHR44757:SF2">
    <property type="entry name" value="BIOFILM ARCHITECTURE MAINTENANCE PROTEIN MBAA"/>
    <property type="match status" value="1"/>
</dbReference>
<dbReference type="Pfam" id="PF08448">
    <property type="entry name" value="PAS_4"/>
    <property type="match status" value="1"/>
</dbReference>
<dbReference type="InterPro" id="IPR035919">
    <property type="entry name" value="EAL_sf"/>
</dbReference>
<dbReference type="InterPro" id="IPR013656">
    <property type="entry name" value="PAS_4"/>
</dbReference>
<dbReference type="RefSeq" id="WP_214506794.1">
    <property type="nucleotide sequence ID" value="NZ_JAHEPS010000002.1"/>
</dbReference>
<name>A0ABS5V0M4_9GAMM</name>
<dbReference type="SUPFAM" id="SSF141868">
    <property type="entry name" value="EAL domain-like"/>
    <property type="match status" value="1"/>
</dbReference>
<dbReference type="SMART" id="SM00052">
    <property type="entry name" value="EAL"/>
    <property type="match status" value="1"/>
</dbReference>
<dbReference type="PANTHER" id="PTHR44757">
    <property type="entry name" value="DIGUANYLATE CYCLASE DGCP"/>
    <property type="match status" value="1"/>
</dbReference>
<dbReference type="EMBL" id="JAHEPS010000002">
    <property type="protein sequence ID" value="MBT1444010.1"/>
    <property type="molecule type" value="Genomic_DNA"/>
</dbReference>
<dbReference type="NCBIfam" id="TIGR00229">
    <property type="entry name" value="sensory_box"/>
    <property type="match status" value="1"/>
</dbReference>
<dbReference type="InterPro" id="IPR013783">
    <property type="entry name" value="Ig-like_fold"/>
</dbReference>
<comment type="caution">
    <text evidence="5">The sequence shown here is derived from an EMBL/GenBank/DDBJ whole genome shotgun (WGS) entry which is preliminary data.</text>
</comment>
<dbReference type="InterPro" id="IPR015943">
    <property type="entry name" value="WD40/YVTN_repeat-like_dom_sf"/>
</dbReference>
<dbReference type="InterPro" id="IPR000160">
    <property type="entry name" value="GGDEF_dom"/>
</dbReference>
<evidence type="ECO:0000259" key="4">
    <source>
        <dbReference type="PROSITE" id="PS50887"/>
    </source>
</evidence>
<dbReference type="Gene3D" id="2.60.40.10">
    <property type="entry name" value="Immunoglobulins"/>
    <property type="match status" value="1"/>
</dbReference>
<dbReference type="NCBIfam" id="TIGR00254">
    <property type="entry name" value="GGDEF"/>
    <property type="match status" value="1"/>
</dbReference>
<feature type="domain" description="PAS" evidence="1">
    <location>
        <begin position="931"/>
        <end position="979"/>
    </location>
</feature>
<dbReference type="InterPro" id="IPR001633">
    <property type="entry name" value="EAL_dom"/>
</dbReference>
<dbReference type="Gene3D" id="3.30.450.20">
    <property type="entry name" value="PAS domain"/>
    <property type="match status" value="2"/>
</dbReference>
<dbReference type="InterPro" id="IPR000014">
    <property type="entry name" value="PAS"/>
</dbReference>
<dbReference type="Gene3D" id="2.130.10.10">
    <property type="entry name" value="YVTN repeat-like/Quinoprotein amine dehydrogenase"/>
    <property type="match status" value="2"/>
</dbReference>
<dbReference type="InterPro" id="IPR001610">
    <property type="entry name" value="PAC"/>
</dbReference>
<dbReference type="SUPFAM" id="SSF55073">
    <property type="entry name" value="Nucleotide cyclase"/>
    <property type="match status" value="1"/>
</dbReference>
<dbReference type="PROSITE" id="PS50113">
    <property type="entry name" value="PAC"/>
    <property type="match status" value="2"/>
</dbReference>
<dbReference type="InterPro" id="IPR013655">
    <property type="entry name" value="PAS_fold_3"/>
</dbReference>
<evidence type="ECO:0000259" key="3">
    <source>
        <dbReference type="PROSITE" id="PS50883"/>
    </source>
</evidence>
<keyword evidence="6" id="KW-1185">Reference proteome</keyword>
<feature type="domain" description="GGDEF" evidence="4">
    <location>
        <begin position="1086"/>
        <end position="1218"/>
    </location>
</feature>
<organism evidence="5 6">
    <name type="scientific">Shewanella jiangmenensis</name>
    <dbReference type="NCBI Taxonomy" id="2837387"/>
    <lineage>
        <taxon>Bacteria</taxon>
        <taxon>Pseudomonadati</taxon>
        <taxon>Pseudomonadota</taxon>
        <taxon>Gammaproteobacteria</taxon>
        <taxon>Alteromonadales</taxon>
        <taxon>Shewanellaceae</taxon>
        <taxon>Shewanella</taxon>
    </lineage>
</organism>
<dbReference type="PROSITE" id="PS50883">
    <property type="entry name" value="EAL"/>
    <property type="match status" value="1"/>
</dbReference>
<evidence type="ECO:0000259" key="1">
    <source>
        <dbReference type="PROSITE" id="PS50112"/>
    </source>
</evidence>
<dbReference type="SUPFAM" id="SSF55785">
    <property type="entry name" value="PYP-like sensor domain (PAS domain)"/>
    <property type="match status" value="2"/>
</dbReference>
<feature type="domain" description="PAC" evidence="2">
    <location>
        <begin position="1004"/>
        <end position="1054"/>
    </location>
</feature>
<dbReference type="InterPro" id="IPR035965">
    <property type="entry name" value="PAS-like_dom_sf"/>
</dbReference>
<dbReference type="SMART" id="SM00086">
    <property type="entry name" value="PAC"/>
    <property type="match status" value="2"/>
</dbReference>
<dbReference type="PROSITE" id="PS50112">
    <property type="entry name" value="PAS"/>
    <property type="match status" value="1"/>
</dbReference>
<evidence type="ECO:0000313" key="5">
    <source>
        <dbReference type="EMBL" id="MBT1444010.1"/>
    </source>
</evidence>
<gene>
    <name evidence="5" type="ORF">KJI95_05675</name>
</gene>
<dbReference type="CDD" id="cd01948">
    <property type="entry name" value="EAL"/>
    <property type="match status" value="1"/>
</dbReference>
<dbReference type="Pfam" id="PF00990">
    <property type="entry name" value="GGDEF"/>
    <property type="match status" value="1"/>
</dbReference>
<evidence type="ECO:0000259" key="2">
    <source>
        <dbReference type="PROSITE" id="PS50113"/>
    </source>
</evidence>
<dbReference type="CDD" id="cd01949">
    <property type="entry name" value="GGDEF"/>
    <property type="match status" value="1"/>
</dbReference>
<sequence>MIIKTIQFLLLCLCLWLPGIGASHGSDFVQRVFDSRDGLSNSMINAIAFDSYGFVWVATEDGLFRVSKTLVRRIDTNQGAHRVEDSYFYDVIAAGQEYLLLSLSETLYRYHIPTDTFEQLGQGDLAAGFDGGGIVGRSWIDDHTLLLLTSKSQIIKLNVQSWKFEKLVQLQHDADVPWDKILYLNDGTMLLGKPYHLELRSSSGEKLTDLPWVEASGQGKRIFRDKSGRVWLTSSEGLFEIDVPNQQIHAVPEVPYYVTTIAEDGKGNLWLSSREGMLKWERDKRVVTQLERNLRNLANIDHVTDIAIDKNGLVWIGGAGDGLVLAVDSPEFVKDSFSAEAPYHLGNEVVWSIYSEGEHYWFGSDGGIIHVMDGKPGSTLHVPDEFEANDSVYSISSLNADYLLAATTNGLFVQNKHSGETKRFAEWSHGTESLKRKWIYNVYKDPAIPGRIWFLTSTGLYYWQPGETDPQEFAIQSRSGHKQQPSIYSMLRASDGKLWIGGVDEFGYIDPDGYFIDKKEMLEGYRSGLNVGQLAEISPGTLWIGTSMFGVLEYQQASDSIHSLKDAWNLSCYINYGIQETSDYRIMLCPRSLVRQHKQSGAVQVFTSEDGLHAGELNEGAYFYDPAKGLLLGSSNGVKLIDVDALQNRISDDRVYLESVMVYYDDRIEKSLIPGNTSRLEPGARMITLQLTSNDYLDDSPIQFRYRMMRHGQAQADKYLQFDGQSQLNLSGLGAGEVDLEVLSKHNDVWSQEPFVHHIEVRLHLWETRWFRWLLILALMALTLMIVLIRQKQVSRFRAINTALQESEDRLRQSLRGSDSDLWVWTRKNNQFYLDNRNGVLSGSDDVLIVPLDGFPIHADDKERVLNQWFAVVNGEIERFDAEYRFQRKTGAWGWLRVRGRPSQINRETGEIEKISGIYSDITQHKALQNEVDLLAQAFENTSEGVLILDADEQIKVANRAAQTILGVNSAQLGGRKFITLLTEHGGNRAEIAGLLDGGMSWTGERELRIAKGQVCPVWLNVSAMLGLNGKIQHYVVVFSDITERKRSEADLRRLANYDVLTGLPNRSLFAARLNQSIHKATLKEEKLALMFLDLDRFKHVNDSFGHSMGDALLVEAAARLQSCIDPENTLCRFGGDEFVVLVQGAQVDTLNHLANAMLEQIETPFKLFGREFFISTSIGIAIWPDDARQPEALIKNADLAMYHAKEEGRGNFQYYSQERNAEALYHLRLEADLRKALENDEFYLCYQPQIDVNASNGVVGMEALLRWKHPKDGLVRTDVFIRVAEACGLVIDLDKWVLLRACSDGARWAAMLDKPFKLSVNVSAVHFRQPDFIDHLKQTLSDTGMPVSCLALEITEGVLMKELQVARPHLQQLKEMGVQVAIDDFGTGYSSLAYLRHFDVNVLKIDRSFLMDIADNPADQAIVSSIIELARNLKLEVVAEGVETEEQLTQVSERGCHIIQGYYFAKPMPREELDAYLGLG</sequence>
<dbReference type="Proteomes" id="UP001195903">
    <property type="component" value="Unassembled WGS sequence"/>
</dbReference>
<dbReference type="CDD" id="cd00130">
    <property type="entry name" value="PAS"/>
    <property type="match status" value="2"/>
</dbReference>
<dbReference type="InterPro" id="IPR052155">
    <property type="entry name" value="Biofilm_reg_signaling"/>
</dbReference>
<proteinExistence type="predicted"/>
<feature type="domain" description="PAC" evidence="2">
    <location>
        <begin position="880"/>
        <end position="934"/>
    </location>
</feature>
<protein>
    <submittedName>
        <fullName evidence="5">EAL domain-containing protein</fullName>
    </submittedName>
</protein>
<evidence type="ECO:0000313" key="6">
    <source>
        <dbReference type="Proteomes" id="UP001195903"/>
    </source>
</evidence>
<dbReference type="Pfam" id="PF00563">
    <property type="entry name" value="EAL"/>
    <property type="match status" value="1"/>
</dbReference>
<dbReference type="SMART" id="SM00267">
    <property type="entry name" value="GGDEF"/>
    <property type="match status" value="1"/>
</dbReference>
<dbReference type="Gene3D" id="3.30.70.270">
    <property type="match status" value="1"/>
</dbReference>